<evidence type="ECO:0000256" key="4">
    <source>
        <dbReference type="PROSITE-ProRule" id="PRU00335"/>
    </source>
</evidence>
<keyword evidence="3" id="KW-0804">Transcription</keyword>
<sequence>MKPPATFDPFRPLNPLCTDDECIEIEGAAASRRGRPSLEEAQRLPVRILEAGWEVLAQHGFDGFTFDRIARHARIGKATIYSRFTGKQAFLDALLKHKVEQRRVSVMSIGADLPLIEAFCHRAVAVVEMMLSPDGLMMERLLDWCDQEFGDCQVNYRHAMFENALLSIETELRGAAARDDVSITDFPLAARFWMEGLLGHIRLMGSARAFDRADTEQWARSYSDFFFGRLTR</sequence>
<evidence type="ECO:0000259" key="5">
    <source>
        <dbReference type="PROSITE" id="PS50977"/>
    </source>
</evidence>
<dbReference type="RefSeq" id="WP_183612597.1">
    <property type="nucleotide sequence ID" value="NZ_JACICY010000003.1"/>
</dbReference>
<proteinExistence type="predicted"/>
<feature type="domain" description="HTH tetR-type" evidence="5">
    <location>
        <begin position="42"/>
        <end position="102"/>
    </location>
</feature>
<dbReference type="Proteomes" id="UP000562395">
    <property type="component" value="Unassembled WGS sequence"/>
</dbReference>
<gene>
    <name evidence="6" type="ORF">GGQ88_001590</name>
</gene>
<keyword evidence="7" id="KW-1185">Reference proteome</keyword>
<evidence type="ECO:0000256" key="1">
    <source>
        <dbReference type="ARBA" id="ARBA00023015"/>
    </source>
</evidence>
<evidence type="ECO:0000256" key="3">
    <source>
        <dbReference type="ARBA" id="ARBA00023163"/>
    </source>
</evidence>
<dbReference type="Gene3D" id="1.10.357.10">
    <property type="entry name" value="Tetracycline Repressor, domain 2"/>
    <property type="match status" value="1"/>
</dbReference>
<dbReference type="SUPFAM" id="SSF46689">
    <property type="entry name" value="Homeodomain-like"/>
    <property type="match status" value="1"/>
</dbReference>
<dbReference type="InterPro" id="IPR050109">
    <property type="entry name" value="HTH-type_TetR-like_transc_reg"/>
</dbReference>
<dbReference type="InterPro" id="IPR009057">
    <property type="entry name" value="Homeodomain-like_sf"/>
</dbReference>
<dbReference type="GO" id="GO:0000976">
    <property type="term" value="F:transcription cis-regulatory region binding"/>
    <property type="evidence" value="ECO:0007669"/>
    <property type="project" value="TreeGrafter"/>
</dbReference>
<dbReference type="GO" id="GO:0003700">
    <property type="term" value="F:DNA-binding transcription factor activity"/>
    <property type="evidence" value="ECO:0007669"/>
    <property type="project" value="TreeGrafter"/>
</dbReference>
<dbReference type="EMBL" id="JACICY010000003">
    <property type="protein sequence ID" value="MBB3860324.1"/>
    <property type="molecule type" value="Genomic_DNA"/>
</dbReference>
<evidence type="ECO:0000313" key="7">
    <source>
        <dbReference type="Proteomes" id="UP000562395"/>
    </source>
</evidence>
<protein>
    <submittedName>
        <fullName evidence="6">AcrR family transcriptional regulator</fullName>
    </submittedName>
</protein>
<dbReference type="Pfam" id="PF00440">
    <property type="entry name" value="TetR_N"/>
    <property type="match status" value="1"/>
</dbReference>
<reference evidence="6 7" key="1">
    <citation type="submission" date="2020-08" db="EMBL/GenBank/DDBJ databases">
        <title>Genomic Encyclopedia of Type Strains, Phase IV (KMG-IV): sequencing the most valuable type-strain genomes for metagenomic binning, comparative biology and taxonomic classification.</title>
        <authorList>
            <person name="Goeker M."/>
        </authorList>
    </citation>
    <scope>NUCLEOTIDE SEQUENCE [LARGE SCALE GENOMIC DNA]</scope>
    <source>
        <strain evidence="6 7">DSM 14552</strain>
    </source>
</reference>
<evidence type="ECO:0000256" key="2">
    <source>
        <dbReference type="ARBA" id="ARBA00023125"/>
    </source>
</evidence>
<dbReference type="PRINTS" id="PR00455">
    <property type="entry name" value="HTHTETR"/>
</dbReference>
<dbReference type="PROSITE" id="PS50977">
    <property type="entry name" value="HTH_TETR_2"/>
    <property type="match status" value="1"/>
</dbReference>
<keyword evidence="2 4" id="KW-0238">DNA-binding</keyword>
<dbReference type="AlphaFoldDB" id="A0A7W5ZXG8"/>
<organism evidence="6 7">
    <name type="scientific">Novosphingobium hassiacum</name>
    <dbReference type="NCBI Taxonomy" id="173676"/>
    <lineage>
        <taxon>Bacteria</taxon>
        <taxon>Pseudomonadati</taxon>
        <taxon>Pseudomonadota</taxon>
        <taxon>Alphaproteobacteria</taxon>
        <taxon>Sphingomonadales</taxon>
        <taxon>Sphingomonadaceae</taxon>
        <taxon>Novosphingobium</taxon>
    </lineage>
</organism>
<keyword evidence="1" id="KW-0805">Transcription regulation</keyword>
<name>A0A7W5ZXG8_9SPHN</name>
<dbReference type="InterPro" id="IPR001647">
    <property type="entry name" value="HTH_TetR"/>
</dbReference>
<dbReference type="PANTHER" id="PTHR30055:SF234">
    <property type="entry name" value="HTH-TYPE TRANSCRIPTIONAL REGULATOR BETI"/>
    <property type="match status" value="1"/>
</dbReference>
<feature type="DNA-binding region" description="H-T-H motif" evidence="4">
    <location>
        <begin position="65"/>
        <end position="84"/>
    </location>
</feature>
<comment type="caution">
    <text evidence="6">The sequence shown here is derived from an EMBL/GenBank/DDBJ whole genome shotgun (WGS) entry which is preliminary data.</text>
</comment>
<evidence type="ECO:0000313" key="6">
    <source>
        <dbReference type="EMBL" id="MBB3860324.1"/>
    </source>
</evidence>
<accession>A0A7W5ZXG8</accession>
<dbReference type="PANTHER" id="PTHR30055">
    <property type="entry name" value="HTH-TYPE TRANSCRIPTIONAL REGULATOR RUTR"/>
    <property type="match status" value="1"/>
</dbReference>